<evidence type="ECO:0000313" key="2">
    <source>
        <dbReference type="Proteomes" id="UP000838756"/>
    </source>
</evidence>
<gene>
    <name evidence="1" type="primary">jg25277</name>
    <name evidence="1" type="ORF">PAEG_LOCUS2471</name>
</gene>
<accession>A0A8S4QLY5</accession>
<dbReference type="Proteomes" id="UP000838756">
    <property type="component" value="Unassembled WGS sequence"/>
</dbReference>
<feature type="non-terminal residue" evidence="1">
    <location>
        <position position="74"/>
    </location>
</feature>
<comment type="caution">
    <text evidence="1">The sequence shown here is derived from an EMBL/GenBank/DDBJ whole genome shotgun (WGS) entry which is preliminary data.</text>
</comment>
<keyword evidence="2" id="KW-1185">Reference proteome</keyword>
<evidence type="ECO:0000313" key="1">
    <source>
        <dbReference type="EMBL" id="CAH2210581.1"/>
    </source>
</evidence>
<protein>
    <submittedName>
        <fullName evidence="1">Jg25277 protein</fullName>
    </submittedName>
</protein>
<sequence length="74" mass="7879">MPAECLPCKKLSRTTVSANLPKRPIFLLQATLLIPSVSVNPTLEEIQDVLVLAGKQISGLSKGVAQWTGGKPPK</sequence>
<dbReference type="AlphaFoldDB" id="A0A8S4QLY5"/>
<dbReference type="OrthoDB" id="6922086at2759"/>
<reference evidence="1" key="1">
    <citation type="submission" date="2022-03" db="EMBL/GenBank/DDBJ databases">
        <authorList>
            <person name="Lindestad O."/>
        </authorList>
    </citation>
    <scope>NUCLEOTIDE SEQUENCE</scope>
</reference>
<dbReference type="EMBL" id="CAKXAJ010007827">
    <property type="protein sequence ID" value="CAH2210581.1"/>
    <property type="molecule type" value="Genomic_DNA"/>
</dbReference>
<organism evidence="1 2">
    <name type="scientific">Pararge aegeria aegeria</name>
    <dbReference type="NCBI Taxonomy" id="348720"/>
    <lineage>
        <taxon>Eukaryota</taxon>
        <taxon>Metazoa</taxon>
        <taxon>Ecdysozoa</taxon>
        <taxon>Arthropoda</taxon>
        <taxon>Hexapoda</taxon>
        <taxon>Insecta</taxon>
        <taxon>Pterygota</taxon>
        <taxon>Neoptera</taxon>
        <taxon>Endopterygota</taxon>
        <taxon>Lepidoptera</taxon>
        <taxon>Glossata</taxon>
        <taxon>Ditrysia</taxon>
        <taxon>Papilionoidea</taxon>
        <taxon>Nymphalidae</taxon>
        <taxon>Satyrinae</taxon>
        <taxon>Satyrini</taxon>
        <taxon>Parargina</taxon>
        <taxon>Pararge</taxon>
    </lineage>
</organism>
<name>A0A8S4QLY5_9NEOP</name>
<proteinExistence type="predicted"/>